<gene>
    <name evidence="5" type="ORF">Q4F19_14380</name>
</gene>
<proteinExistence type="inferred from homology"/>
<dbReference type="EMBL" id="JAUOTP010000006">
    <property type="protein sequence ID" value="MDO6415573.1"/>
    <property type="molecule type" value="Genomic_DNA"/>
</dbReference>
<comment type="caution">
    <text evidence="5">The sequence shown here is derived from an EMBL/GenBank/DDBJ whole genome shotgun (WGS) entry which is preliminary data.</text>
</comment>
<evidence type="ECO:0000313" key="6">
    <source>
        <dbReference type="Proteomes" id="UP001169764"/>
    </source>
</evidence>
<dbReference type="SUPFAM" id="SSF53474">
    <property type="entry name" value="alpha/beta-Hydrolases"/>
    <property type="match status" value="1"/>
</dbReference>
<dbReference type="Proteomes" id="UP001169764">
    <property type="component" value="Unassembled WGS sequence"/>
</dbReference>
<evidence type="ECO:0000256" key="3">
    <source>
        <dbReference type="RuleBase" id="RU361235"/>
    </source>
</evidence>
<dbReference type="Pfam" id="PF00135">
    <property type="entry name" value="COesterase"/>
    <property type="match status" value="1"/>
</dbReference>
<protein>
    <recommendedName>
        <fullName evidence="3">Carboxylic ester hydrolase</fullName>
        <ecNumber evidence="3">3.1.1.-</ecNumber>
    </recommendedName>
</protein>
<evidence type="ECO:0000256" key="1">
    <source>
        <dbReference type="ARBA" id="ARBA00005964"/>
    </source>
</evidence>
<reference evidence="5" key="1">
    <citation type="submission" date="2023-07" db="EMBL/GenBank/DDBJ databases">
        <authorList>
            <person name="Kim M."/>
        </authorList>
    </citation>
    <scope>NUCLEOTIDE SEQUENCE</scope>
    <source>
        <strain evidence="5">BIUV-7</strain>
    </source>
</reference>
<comment type="similarity">
    <text evidence="1 3">Belongs to the type-B carboxylesterase/lipase family.</text>
</comment>
<dbReference type="InterPro" id="IPR050654">
    <property type="entry name" value="AChE-related_enzymes"/>
</dbReference>
<feature type="domain" description="Carboxylesterase type B" evidence="4">
    <location>
        <begin position="31"/>
        <end position="521"/>
    </location>
</feature>
<name>A0ABT8YCL6_9SPHN</name>
<evidence type="ECO:0000313" key="5">
    <source>
        <dbReference type="EMBL" id="MDO6415573.1"/>
    </source>
</evidence>
<dbReference type="InterPro" id="IPR002018">
    <property type="entry name" value="CarbesteraseB"/>
</dbReference>
<organism evidence="5 6">
    <name type="scientific">Sphingomonas natans</name>
    <dbReference type="NCBI Taxonomy" id="3063330"/>
    <lineage>
        <taxon>Bacteria</taxon>
        <taxon>Pseudomonadati</taxon>
        <taxon>Pseudomonadota</taxon>
        <taxon>Alphaproteobacteria</taxon>
        <taxon>Sphingomonadales</taxon>
        <taxon>Sphingomonadaceae</taxon>
        <taxon>Sphingomonas</taxon>
    </lineage>
</organism>
<feature type="chain" id="PRO_5044983385" description="Carboxylic ester hydrolase" evidence="3">
    <location>
        <begin position="22"/>
        <end position="553"/>
    </location>
</feature>
<evidence type="ECO:0000259" key="4">
    <source>
        <dbReference type="Pfam" id="PF00135"/>
    </source>
</evidence>
<dbReference type="PROSITE" id="PS00122">
    <property type="entry name" value="CARBOXYLESTERASE_B_1"/>
    <property type="match status" value="1"/>
</dbReference>
<keyword evidence="6" id="KW-1185">Reference proteome</keyword>
<accession>A0ABT8YCL6</accession>
<keyword evidence="2 3" id="KW-0378">Hydrolase</keyword>
<dbReference type="PROSITE" id="PS00941">
    <property type="entry name" value="CARBOXYLESTERASE_B_2"/>
    <property type="match status" value="1"/>
</dbReference>
<keyword evidence="3" id="KW-0732">Signal</keyword>
<evidence type="ECO:0000256" key="2">
    <source>
        <dbReference type="ARBA" id="ARBA00022801"/>
    </source>
</evidence>
<dbReference type="EC" id="3.1.1.-" evidence="3"/>
<dbReference type="Gene3D" id="3.40.50.1820">
    <property type="entry name" value="alpha/beta hydrolase"/>
    <property type="match status" value="1"/>
</dbReference>
<feature type="signal peptide" evidence="3">
    <location>
        <begin position="1"/>
        <end position="21"/>
    </location>
</feature>
<dbReference type="InterPro" id="IPR019819">
    <property type="entry name" value="Carboxylesterase_B_CS"/>
</dbReference>
<dbReference type="InterPro" id="IPR029058">
    <property type="entry name" value="AB_hydrolase_fold"/>
</dbReference>
<dbReference type="InterPro" id="IPR019826">
    <property type="entry name" value="Carboxylesterase_B_AS"/>
</dbReference>
<sequence length="553" mass="59128">MRKVLATLLAATFVAGTSAPAAMNPISGDPVAIDSGRVSGTMLSSGVRAYLGIPFAEPPVGNLRWAAPKPVKWDGIFNADRKGAECIQVLRPHNINHYFGEEPSSEDCLYLNVWTPPTAKPGAKLPVIVFIYGGGFTIGSSGMPNYDGENVAKAGAVYVNFNYRVGALGFLAHPELTAEQGGHSGNYALMDQALALKWIRANIDKFGGDPDKVLIMGQSAGARSVSLQLFNPMAKGLFRAAVMSSGCNFVADGVGGGQMMTLSEAEKVGLAYQEKLGAKSLEDLRALPADRILAVQSETQVGAHVEGVRIQGAIVDGYVIPRQNGEMLASGDIARVPIIASYNQDDIDAGMSPLSRVKTVAEYKAAVQQLYGANADAYLKLFPIATDAEVPAKAKRYATMAGLETSSRRCALAMSKLGVNGYVDEYSHKHPYVPGVKIADQDIATIGAYHTSDMPYWLNTLDKYNMLRPTRAWTEADRMLSGQMLGALIAMAETGSPSTTALAWPATTAKTDVKMDFDVPAKVVPLDTKRLDWLAAHPAAVQARSTRPDRVRD</sequence>
<dbReference type="RefSeq" id="WP_303543680.1">
    <property type="nucleotide sequence ID" value="NZ_JAUOTP010000006.1"/>
</dbReference>
<dbReference type="PANTHER" id="PTHR43918:SF4">
    <property type="entry name" value="CARBOXYLIC ESTER HYDROLASE"/>
    <property type="match status" value="1"/>
</dbReference>
<dbReference type="PANTHER" id="PTHR43918">
    <property type="entry name" value="ACETYLCHOLINESTERASE"/>
    <property type="match status" value="1"/>
</dbReference>